<proteinExistence type="predicted"/>
<reference evidence="2" key="1">
    <citation type="submission" date="2023-03" db="EMBL/GenBank/DDBJ databases">
        <title>Massive genome expansion in bonnet fungi (Mycena s.s.) driven by repeated elements and novel gene families across ecological guilds.</title>
        <authorList>
            <consortium name="Lawrence Berkeley National Laboratory"/>
            <person name="Harder C.B."/>
            <person name="Miyauchi S."/>
            <person name="Viragh M."/>
            <person name="Kuo A."/>
            <person name="Thoen E."/>
            <person name="Andreopoulos B."/>
            <person name="Lu D."/>
            <person name="Skrede I."/>
            <person name="Drula E."/>
            <person name="Henrissat B."/>
            <person name="Morin E."/>
            <person name="Kohler A."/>
            <person name="Barry K."/>
            <person name="LaButti K."/>
            <person name="Morin E."/>
            <person name="Salamov A."/>
            <person name="Lipzen A."/>
            <person name="Mereny Z."/>
            <person name="Hegedus B."/>
            <person name="Baldrian P."/>
            <person name="Stursova M."/>
            <person name="Weitz H."/>
            <person name="Taylor A."/>
            <person name="Grigoriev I.V."/>
            <person name="Nagy L.G."/>
            <person name="Martin F."/>
            <person name="Kauserud H."/>
        </authorList>
    </citation>
    <scope>NUCLEOTIDE SEQUENCE</scope>
    <source>
        <strain evidence="2">CBHHK067</strain>
    </source>
</reference>
<name>A0AAD7M6U9_MYCRO</name>
<dbReference type="EMBL" id="JARKIE010000011">
    <property type="protein sequence ID" value="KAJ7703974.1"/>
    <property type="molecule type" value="Genomic_DNA"/>
</dbReference>
<comment type="caution">
    <text evidence="2">The sequence shown here is derived from an EMBL/GenBank/DDBJ whole genome shotgun (WGS) entry which is preliminary data.</text>
</comment>
<feature type="region of interest" description="Disordered" evidence="1">
    <location>
        <begin position="12"/>
        <end position="50"/>
    </location>
</feature>
<evidence type="ECO:0000313" key="3">
    <source>
        <dbReference type="Proteomes" id="UP001221757"/>
    </source>
</evidence>
<organism evidence="2 3">
    <name type="scientific">Mycena rosella</name>
    <name type="common">Pink bonnet</name>
    <name type="synonym">Agaricus rosellus</name>
    <dbReference type="NCBI Taxonomy" id="1033263"/>
    <lineage>
        <taxon>Eukaryota</taxon>
        <taxon>Fungi</taxon>
        <taxon>Dikarya</taxon>
        <taxon>Basidiomycota</taxon>
        <taxon>Agaricomycotina</taxon>
        <taxon>Agaricomycetes</taxon>
        <taxon>Agaricomycetidae</taxon>
        <taxon>Agaricales</taxon>
        <taxon>Marasmiineae</taxon>
        <taxon>Mycenaceae</taxon>
        <taxon>Mycena</taxon>
    </lineage>
</organism>
<protein>
    <submittedName>
        <fullName evidence="2">Uncharacterized protein</fullName>
    </submittedName>
</protein>
<accession>A0AAD7M6U9</accession>
<evidence type="ECO:0000256" key="1">
    <source>
        <dbReference type="SAM" id="MobiDB-lite"/>
    </source>
</evidence>
<gene>
    <name evidence="2" type="ORF">B0H17DRAFT_1040288</name>
</gene>
<evidence type="ECO:0000313" key="2">
    <source>
        <dbReference type="EMBL" id="KAJ7703974.1"/>
    </source>
</evidence>
<sequence length="227" mass="25816">MYPALARIDASYTRSRGHGEQGTTFHLPPSSPRTPTHPSHPHPPPSQSNPILSPPHIIILRSTYLYYSGHLFRASYRIIVSSYRGCPVLSNPTRTANSLCLTLLAIATRSLYVLRVLAPRGRGVVVCVRRRAARASLYLARYPSVCLYPPLVIYARPAILTLPPLLTYIFGLLGSKDPWRCWCCCMYVDVPRSLRTNRTVFSLLWIHCMYAVTFVERTVEEDWWRSV</sequence>
<dbReference type="Proteomes" id="UP001221757">
    <property type="component" value="Unassembled WGS sequence"/>
</dbReference>
<keyword evidence="3" id="KW-1185">Reference proteome</keyword>
<dbReference type="AlphaFoldDB" id="A0AAD7M6U9"/>